<gene>
    <name evidence="2" type="ORF">H8L32_19485</name>
</gene>
<dbReference type="RefSeq" id="WP_186948940.1">
    <property type="nucleotide sequence ID" value="NZ_JACOGF010000011.1"/>
</dbReference>
<comment type="caution">
    <text evidence="2">The sequence shown here is derived from an EMBL/GenBank/DDBJ whole genome shotgun (WGS) entry which is preliminary data.</text>
</comment>
<evidence type="ECO:0000256" key="1">
    <source>
        <dbReference type="SAM" id="Phobius"/>
    </source>
</evidence>
<dbReference type="EMBL" id="JACOGF010000011">
    <property type="protein sequence ID" value="MBC3919668.1"/>
    <property type="molecule type" value="Genomic_DNA"/>
</dbReference>
<protein>
    <submittedName>
        <fullName evidence="2">PilW family protein</fullName>
    </submittedName>
</protein>
<keyword evidence="1" id="KW-0812">Transmembrane</keyword>
<feature type="transmembrane region" description="Helical" evidence="1">
    <location>
        <begin position="16"/>
        <end position="38"/>
    </location>
</feature>
<keyword evidence="1" id="KW-0472">Membrane</keyword>
<dbReference type="InterPro" id="IPR012902">
    <property type="entry name" value="N_methyl_site"/>
</dbReference>
<sequence>MKIHSSFLYRQKGLSIVELMIALTLGMIITVVAGSIFASGSKGYFVQQEQSQIQEAGRTAVDVFGRTVRTASDFGCRSDWTLVSLQGFVNRVTTSPPYAYNYGTNPLDTQVVGYDGTGTAWSPTIPSDLPIPTNADKNSDIVTIRGVTGNPAVVIAPFMTAVTDAVTVTTGNGFAANDVLVISDCIMSTIFQVSGTPDTTGTLTHAAGGSPGNIDNTLGKVYASGSEVYKLASTTFYIAPSQFSTNPSLWRIVGTNAAEELVENVERLKVYYGMDPSVGSDNTKRDYSPNTYIPANATGIDMSKVISLRFSMLIRSPSDNVTKAYQTYTFDGSATTATDYRLRSVFSTTISLRNRVL</sequence>
<keyword evidence="1" id="KW-1133">Transmembrane helix</keyword>
<reference evidence="2 3" key="1">
    <citation type="submission" date="2020-08" db="EMBL/GenBank/DDBJ databases">
        <title>Novel species isolated from subtropical streams in China.</title>
        <authorList>
            <person name="Lu H."/>
        </authorList>
    </citation>
    <scope>NUCLEOTIDE SEQUENCE [LARGE SCALE GENOMIC DNA]</scope>
    <source>
        <strain evidence="2 3">CY18W</strain>
    </source>
</reference>
<dbReference type="Pfam" id="PF07963">
    <property type="entry name" value="N_methyl"/>
    <property type="match status" value="1"/>
</dbReference>
<dbReference type="InterPro" id="IPR032092">
    <property type="entry name" value="PilW"/>
</dbReference>
<proteinExistence type="predicted"/>
<accession>A0ABR6ZUY7</accession>
<organism evidence="2 3">
    <name type="scientific">Undibacterium hunanense</name>
    <dbReference type="NCBI Taxonomy" id="2762292"/>
    <lineage>
        <taxon>Bacteria</taxon>
        <taxon>Pseudomonadati</taxon>
        <taxon>Pseudomonadota</taxon>
        <taxon>Betaproteobacteria</taxon>
        <taxon>Burkholderiales</taxon>
        <taxon>Oxalobacteraceae</taxon>
        <taxon>Undibacterium</taxon>
    </lineage>
</organism>
<evidence type="ECO:0000313" key="2">
    <source>
        <dbReference type="EMBL" id="MBC3919668.1"/>
    </source>
</evidence>
<dbReference type="Pfam" id="PF16074">
    <property type="entry name" value="PilW"/>
    <property type="match status" value="1"/>
</dbReference>
<keyword evidence="3" id="KW-1185">Reference proteome</keyword>
<evidence type="ECO:0000313" key="3">
    <source>
        <dbReference type="Proteomes" id="UP000650424"/>
    </source>
</evidence>
<name>A0ABR6ZUY7_9BURK</name>
<dbReference type="Proteomes" id="UP000650424">
    <property type="component" value="Unassembled WGS sequence"/>
</dbReference>